<dbReference type="EMBL" id="JBHSBL010000021">
    <property type="protein sequence ID" value="MFC4069838.1"/>
    <property type="molecule type" value="Genomic_DNA"/>
</dbReference>
<organism evidence="4 5">
    <name type="scientific">Actinoplanes subglobosus</name>
    <dbReference type="NCBI Taxonomy" id="1547892"/>
    <lineage>
        <taxon>Bacteria</taxon>
        <taxon>Bacillati</taxon>
        <taxon>Actinomycetota</taxon>
        <taxon>Actinomycetes</taxon>
        <taxon>Micromonosporales</taxon>
        <taxon>Micromonosporaceae</taxon>
        <taxon>Actinoplanes</taxon>
    </lineage>
</organism>
<dbReference type="NCBIfam" id="NF047321">
    <property type="entry name" value="SCO7613_CTERM"/>
    <property type="match status" value="1"/>
</dbReference>
<feature type="compositionally biased region" description="Gly residues" evidence="2">
    <location>
        <begin position="865"/>
        <end position="874"/>
    </location>
</feature>
<feature type="transmembrane region" description="Helical" evidence="3">
    <location>
        <begin position="334"/>
        <end position="354"/>
    </location>
</feature>
<feature type="transmembrane region" description="Helical" evidence="3">
    <location>
        <begin position="112"/>
        <end position="136"/>
    </location>
</feature>
<keyword evidence="1" id="KW-0175">Coiled coil</keyword>
<feature type="transmembrane region" description="Helical" evidence="3">
    <location>
        <begin position="307"/>
        <end position="327"/>
    </location>
</feature>
<feature type="transmembrane region" description="Helical" evidence="3">
    <location>
        <begin position="810"/>
        <end position="833"/>
    </location>
</feature>
<feature type="compositionally biased region" description="Pro residues" evidence="2">
    <location>
        <begin position="398"/>
        <end position="407"/>
    </location>
</feature>
<keyword evidence="3" id="KW-0472">Membrane</keyword>
<feature type="compositionally biased region" description="Low complexity" evidence="2">
    <location>
        <begin position="408"/>
        <end position="423"/>
    </location>
</feature>
<feature type="transmembrane region" description="Helical" evidence="3">
    <location>
        <begin position="770"/>
        <end position="790"/>
    </location>
</feature>
<dbReference type="Proteomes" id="UP001595867">
    <property type="component" value="Unassembled WGS sequence"/>
</dbReference>
<feature type="transmembrane region" description="Helical" evidence="3">
    <location>
        <begin position="487"/>
        <end position="514"/>
    </location>
</feature>
<evidence type="ECO:0000256" key="3">
    <source>
        <dbReference type="SAM" id="Phobius"/>
    </source>
</evidence>
<feature type="transmembrane region" description="Helical" evidence="3">
    <location>
        <begin position="741"/>
        <end position="758"/>
    </location>
</feature>
<feature type="transmembrane region" description="Helical" evidence="3">
    <location>
        <begin position="1032"/>
        <end position="1051"/>
    </location>
</feature>
<feature type="coiled-coil region" evidence="1">
    <location>
        <begin position="34"/>
        <end position="61"/>
    </location>
</feature>
<comment type="caution">
    <text evidence="4">The sequence shown here is derived from an EMBL/GenBank/DDBJ whole genome shotgun (WGS) entry which is preliminary data.</text>
</comment>
<name>A0ABV8J5F8_9ACTN</name>
<feature type="transmembrane region" description="Helical" evidence="3">
    <location>
        <begin position="1195"/>
        <end position="1213"/>
    </location>
</feature>
<feature type="transmembrane region" description="Helical" evidence="3">
    <location>
        <begin position="715"/>
        <end position="735"/>
    </location>
</feature>
<dbReference type="InterPro" id="IPR058062">
    <property type="entry name" value="SCO7613_C"/>
</dbReference>
<feature type="compositionally biased region" description="Low complexity" evidence="2">
    <location>
        <begin position="447"/>
        <end position="462"/>
    </location>
</feature>
<evidence type="ECO:0000313" key="5">
    <source>
        <dbReference type="Proteomes" id="UP001595867"/>
    </source>
</evidence>
<feature type="transmembrane region" description="Helical" evidence="3">
    <location>
        <begin position="1112"/>
        <end position="1129"/>
    </location>
</feature>
<proteinExistence type="predicted"/>
<feature type="transmembrane region" description="Helical" evidence="3">
    <location>
        <begin position="930"/>
        <end position="951"/>
    </location>
</feature>
<gene>
    <name evidence="4" type="ORF">ACFO0C_33355</name>
</gene>
<evidence type="ECO:0000313" key="4">
    <source>
        <dbReference type="EMBL" id="MFC4069838.1"/>
    </source>
</evidence>
<feature type="compositionally biased region" description="Polar residues" evidence="2">
    <location>
        <begin position="850"/>
        <end position="859"/>
    </location>
</feature>
<evidence type="ECO:0000256" key="2">
    <source>
        <dbReference type="SAM" id="MobiDB-lite"/>
    </source>
</evidence>
<feature type="transmembrane region" description="Helical" evidence="3">
    <location>
        <begin position="1141"/>
        <end position="1157"/>
    </location>
</feature>
<feature type="transmembrane region" description="Helical" evidence="3">
    <location>
        <begin position="1246"/>
        <end position="1263"/>
    </location>
</feature>
<feature type="transmembrane region" description="Helical" evidence="3">
    <location>
        <begin position="985"/>
        <end position="1002"/>
    </location>
</feature>
<feature type="transmembrane region" description="Helical" evidence="3">
    <location>
        <begin position="171"/>
        <end position="189"/>
    </location>
</feature>
<feature type="transmembrane region" description="Helical" evidence="3">
    <location>
        <begin position="902"/>
        <end position="924"/>
    </location>
</feature>
<keyword evidence="3" id="KW-0812">Transmembrane</keyword>
<protein>
    <submittedName>
        <fullName evidence="4">SCO7613 C-terminal domain-containing membrane protein</fullName>
    </submittedName>
</protein>
<feature type="transmembrane region" description="Helical" evidence="3">
    <location>
        <begin position="633"/>
        <end position="651"/>
    </location>
</feature>
<feature type="transmembrane region" description="Helical" evidence="3">
    <location>
        <begin position="534"/>
        <end position="551"/>
    </location>
</feature>
<accession>A0ABV8J5F8</accession>
<feature type="transmembrane region" description="Helical" evidence="3">
    <location>
        <begin position="201"/>
        <end position="220"/>
    </location>
</feature>
<sequence length="1281" mass="127236">MTTSYPCPRCGAAASLTDGCPGCGAAPDPDAAEVIRLDERIAELNRNLHDARGLVTALTQRLHDAHATRNQHVARVAARRGRPAPVPALSAPPAPSGTPAEARLSTLTVQNVLFALGGLLLVVAAAVFTAVAWAQVGVTGRALLLAGATAAVLAVPPFAVRRGLTAAGETLAAVGLLMILLDGYAAWAVDFLWVRLHDPSGYAAAVLTITAGIAVAYAYATKLRGPRIAALIMVQPVFPLVANALDAESTGWSLAFTATAAVDVAVLRLRSFRFAAPLAYVGALAAGILGAMLALSDVAAAATPSASAVAGATLVLPPALLLTWALLDRRPAARAIAAGLLVVAIGIAGGRWAWNLNIDVNGAGWQATRLALLALVVAAAVDLLPRSTAGFATLAPPATTPPPPAGPGSPVSGRSPGAGSPDPSATPAPPSTAPATSSTAPAPPSTAPATSSTAPATSSAAGPVGGSAGTAHRGSGLLGWVPREVGLGAWLGALLVGAAPAFAVLLASVAGAVLSVATARPVFGTPADWAVPRVELDLMVAAVVTGVAYAIMVPRRAWTDLGLTTLVSVGFLVPTSFGLPWWAASFTGVVVGAVALGFAARSRTAREAAYRVVVALAGLVHAVIVGVGNATVIAAVAGAIAVLGIGAALTVRGTPRGADVGAGAMTVGLLAVPATVWLALFAADVPVTGRVRVSLLVAGLLCLVAHGAARRLPGYGLQALGVALVVAGFAPVWAAPGTDPVVLYAAGGLLLIVSLLPLPGTRTAAGGAAAALPAMALFALTAADLAVVLLEPWTALRHIWSGIPPQQSPVAWANVAALVAAMVAASSTGWLLVRSGALAVVRTPARGHSAGTTSDSASIHSAPGEPGGGGGEDGASGEPGVAGSTGPGSAGPRAAAAGRPGLSAGLVAGWAAVPFVAVLVPLVFAAAGVAWPAVPIAGLVTGLAGLVAVALAPARHTIGGVFAVLFGALGAAGVAGSAAEHGATIAAFALVLAGGVTVGVAGRVQADRVAGWLAGSVSVVVLAYTISDLIDLGIAGPALIVLAAAALVVALEGVLAGRRPAESWAPFVVGHASALVALFLTESLGWAALVCKLWALVLTVRALRPGETRRGRFGYGVAAGSVALAGWWLLLSSRDVETTEIYTLPAAALALAAGWFARRTRPDLPSWSAYGAALAAAFLPSLAVIASSGADEPQYPRRLLLGVGALIVLLVGARARLKAPVVTGGGTLLLVALHELVQFWDLLPRWVPLAVGGLLLVGIATTMEQRRRDLARLRAAITRLA</sequence>
<feature type="transmembrane region" description="Helical" evidence="3">
    <location>
        <begin position="958"/>
        <end position="979"/>
    </location>
</feature>
<feature type="transmembrane region" description="Helical" evidence="3">
    <location>
        <begin position="142"/>
        <end position="159"/>
    </location>
</feature>
<feature type="transmembrane region" description="Helical" evidence="3">
    <location>
        <begin position="1009"/>
        <end position="1026"/>
    </location>
</feature>
<feature type="transmembrane region" description="Helical" evidence="3">
    <location>
        <begin position="274"/>
        <end position="295"/>
    </location>
</feature>
<evidence type="ECO:0000256" key="1">
    <source>
        <dbReference type="SAM" id="Coils"/>
    </source>
</evidence>
<feature type="region of interest" description="Disordered" evidence="2">
    <location>
        <begin position="848"/>
        <end position="894"/>
    </location>
</feature>
<keyword evidence="5" id="KW-1185">Reference proteome</keyword>
<feature type="transmembrane region" description="Helical" evidence="3">
    <location>
        <begin position="1169"/>
        <end position="1189"/>
    </location>
</feature>
<keyword evidence="3" id="KW-1133">Transmembrane helix</keyword>
<reference evidence="5" key="1">
    <citation type="journal article" date="2019" name="Int. J. Syst. Evol. Microbiol.">
        <title>The Global Catalogue of Microorganisms (GCM) 10K type strain sequencing project: providing services to taxonomists for standard genome sequencing and annotation.</title>
        <authorList>
            <consortium name="The Broad Institute Genomics Platform"/>
            <consortium name="The Broad Institute Genome Sequencing Center for Infectious Disease"/>
            <person name="Wu L."/>
            <person name="Ma J."/>
        </authorList>
    </citation>
    <scope>NUCLEOTIDE SEQUENCE [LARGE SCALE GENOMIC DNA]</scope>
    <source>
        <strain evidence="5">TBRC 5832</strain>
    </source>
</reference>
<feature type="transmembrane region" description="Helical" evidence="3">
    <location>
        <begin position="1086"/>
        <end position="1103"/>
    </location>
</feature>
<feature type="region of interest" description="Disordered" evidence="2">
    <location>
        <begin position="393"/>
        <end position="468"/>
    </location>
</feature>
<feature type="transmembrane region" description="Helical" evidence="3">
    <location>
        <begin position="581"/>
        <end position="601"/>
    </location>
</feature>
<feature type="transmembrane region" description="Helical" evidence="3">
    <location>
        <begin position="663"/>
        <end position="683"/>
    </location>
</feature>
<dbReference type="RefSeq" id="WP_378070725.1">
    <property type="nucleotide sequence ID" value="NZ_JBHSBL010000021.1"/>
</dbReference>